<dbReference type="InterPro" id="IPR050707">
    <property type="entry name" value="HTH_MetabolicPath_Reg"/>
</dbReference>
<dbReference type="SUPFAM" id="SSF55781">
    <property type="entry name" value="GAF domain-like"/>
    <property type="match status" value="1"/>
</dbReference>
<name>H1S632_9BURK</name>
<feature type="domain" description="IclR-ED" evidence="5">
    <location>
        <begin position="71"/>
        <end position="255"/>
    </location>
</feature>
<dbReference type="PROSITE" id="PS51078">
    <property type="entry name" value="ICLR_ED"/>
    <property type="match status" value="1"/>
</dbReference>
<dbReference type="InterPro" id="IPR014757">
    <property type="entry name" value="Tscrpt_reg_IclR_C"/>
</dbReference>
<dbReference type="AlphaFoldDB" id="H1S632"/>
<keyword evidence="1" id="KW-0805">Transcription regulation</keyword>
<dbReference type="Pfam" id="PF09339">
    <property type="entry name" value="HTH_IclR"/>
    <property type="match status" value="1"/>
</dbReference>
<reference evidence="6 7" key="1">
    <citation type="journal article" date="2012" name="J. Bacteriol.">
        <title>De Novo Genome Project of Cupriavidus basilensis OR16.</title>
        <authorList>
            <person name="Cserhati M."/>
            <person name="Kriszt B."/>
            <person name="Szoboszlay S."/>
            <person name="Toth A."/>
            <person name="Szabo I."/>
            <person name="Tancsics A."/>
            <person name="Nagy I."/>
            <person name="Horvath B."/>
            <person name="Nagy I."/>
            <person name="Kukolya J."/>
        </authorList>
    </citation>
    <scope>NUCLEOTIDE SEQUENCE [LARGE SCALE GENOMIC DNA]</scope>
    <source>
        <strain evidence="6 7">OR16</strain>
    </source>
</reference>
<dbReference type="InterPro" id="IPR036390">
    <property type="entry name" value="WH_DNA-bd_sf"/>
</dbReference>
<dbReference type="Gene3D" id="3.30.450.40">
    <property type="match status" value="1"/>
</dbReference>
<comment type="caution">
    <text evidence="6">The sequence shown here is derived from an EMBL/GenBank/DDBJ whole genome shotgun (WGS) entry which is preliminary data.</text>
</comment>
<evidence type="ECO:0000313" key="7">
    <source>
        <dbReference type="Proteomes" id="UP000005808"/>
    </source>
</evidence>
<dbReference type="GO" id="GO:0003677">
    <property type="term" value="F:DNA binding"/>
    <property type="evidence" value="ECO:0007669"/>
    <property type="project" value="UniProtKB-KW"/>
</dbReference>
<dbReference type="GO" id="GO:0003700">
    <property type="term" value="F:DNA-binding transcription factor activity"/>
    <property type="evidence" value="ECO:0007669"/>
    <property type="project" value="TreeGrafter"/>
</dbReference>
<keyword evidence="2" id="KW-0238">DNA-binding</keyword>
<dbReference type="InterPro" id="IPR005471">
    <property type="entry name" value="Tscrpt_reg_IclR_N"/>
</dbReference>
<dbReference type="InterPro" id="IPR029016">
    <property type="entry name" value="GAF-like_dom_sf"/>
</dbReference>
<protein>
    <submittedName>
        <fullName evidence="6">IclR family transcriptional regulator</fullName>
    </submittedName>
</protein>
<evidence type="ECO:0000313" key="6">
    <source>
        <dbReference type="EMBL" id="EHP42075.1"/>
    </source>
</evidence>
<dbReference type="RefSeq" id="WP_006158876.1">
    <property type="nucleotide sequence ID" value="NZ_AHJE01000040.1"/>
</dbReference>
<evidence type="ECO:0000256" key="1">
    <source>
        <dbReference type="ARBA" id="ARBA00023015"/>
    </source>
</evidence>
<dbReference type="Proteomes" id="UP000005808">
    <property type="component" value="Unassembled WGS sequence"/>
</dbReference>
<dbReference type="InterPro" id="IPR036388">
    <property type="entry name" value="WH-like_DNA-bd_sf"/>
</dbReference>
<evidence type="ECO:0000256" key="3">
    <source>
        <dbReference type="ARBA" id="ARBA00023163"/>
    </source>
</evidence>
<dbReference type="GO" id="GO:0045892">
    <property type="term" value="P:negative regulation of DNA-templated transcription"/>
    <property type="evidence" value="ECO:0007669"/>
    <property type="project" value="TreeGrafter"/>
</dbReference>
<organism evidence="6 7">
    <name type="scientific">Cupriavidus basilensis OR16</name>
    <dbReference type="NCBI Taxonomy" id="1127483"/>
    <lineage>
        <taxon>Bacteria</taxon>
        <taxon>Pseudomonadati</taxon>
        <taxon>Pseudomonadota</taxon>
        <taxon>Betaproteobacteria</taxon>
        <taxon>Burkholderiales</taxon>
        <taxon>Burkholderiaceae</taxon>
        <taxon>Cupriavidus</taxon>
    </lineage>
</organism>
<dbReference type="PATRIC" id="fig|1127483.3.peg.3346"/>
<feature type="domain" description="HTH iclR-type" evidence="4">
    <location>
        <begin position="10"/>
        <end position="70"/>
    </location>
</feature>
<dbReference type="OrthoDB" id="9807558at2"/>
<proteinExistence type="predicted"/>
<dbReference type="PROSITE" id="PS51077">
    <property type="entry name" value="HTH_ICLR"/>
    <property type="match status" value="1"/>
</dbReference>
<evidence type="ECO:0000259" key="5">
    <source>
        <dbReference type="PROSITE" id="PS51078"/>
    </source>
</evidence>
<dbReference type="SMART" id="SM00346">
    <property type="entry name" value="HTH_ICLR"/>
    <property type="match status" value="1"/>
</dbReference>
<sequence length="276" mass="29924">MANPDNEGFIRSFARGLSVIEAMGRSGTHTVATVSTTTGLPRTVVRRILLTLCELGFAAESEERGFRLTPKILNLGMTYLTSLPFWGHAQRALENLCVQVRESCALAVFDGDEVVFVLRIPSPKIMSLRLGMGSRLPAYATAPGRALLAFQSAELLDHYADQTDLRAFTSTTVDSKARLMAELEVVARDGYAWVDAEFDQHVCGLAVPVRDEQRNVVAAISANLLSGEVSREQAVREILPALRAAAEQLSGLAPAFLGPANRPFSRTHGARQLGTD</sequence>
<dbReference type="PANTHER" id="PTHR30136">
    <property type="entry name" value="HELIX-TURN-HELIX TRANSCRIPTIONAL REGULATOR, ICLR FAMILY"/>
    <property type="match status" value="1"/>
</dbReference>
<dbReference type="PANTHER" id="PTHR30136:SF34">
    <property type="entry name" value="TRANSCRIPTIONAL REGULATOR"/>
    <property type="match status" value="1"/>
</dbReference>
<keyword evidence="3" id="KW-0804">Transcription</keyword>
<evidence type="ECO:0000259" key="4">
    <source>
        <dbReference type="PROSITE" id="PS51077"/>
    </source>
</evidence>
<accession>H1S632</accession>
<dbReference type="Gene3D" id="1.10.10.10">
    <property type="entry name" value="Winged helix-like DNA-binding domain superfamily/Winged helix DNA-binding domain"/>
    <property type="match status" value="1"/>
</dbReference>
<dbReference type="SUPFAM" id="SSF46785">
    <property type="entry name" value="Winged helix' DNA-binding domain"/>
    <property type="match status" value="1"/>
</dbReference>
<gene>
    <name evidence="6" type="ORF">OR16_16672</name>
</gene>
<dbReference type="EMBL" id="AHJE01000040">
    <property type="protein sequence ID" value="EHP42075.1"/>
    <property type="molecule type" value="Genomic_DNA"/>
</dbReference>
<dbReference type="Pfam" id="PF01614">
    <property type="entry name" value="IclR_C"/>
    <property type="match status" value="1"/>
</dbReference>
<evidence type="ECO:0000256" key="2">
    <source>
        <dbReference type="ARBA" id="ARBA00023125"/>
    </source>
</evidence>